<dbReference type="AlphaFoldDB" id="A0AAD2HDN3"/>
<dbReference type="PANTHER" id="PTHR43791">
    <property type="entry name" value="PERMEASE-RELATED"/>
    <property type="match status" value="1"/>
</dbReference>
<evidence type="ECO:0000256" key="6">
    <source>
        <dbReference type="SAM" id="Phobius"/>
    </source>
</evidence>
<feature type="transmembrane region" description="Helical" evidence="6">
    <location>
        <begin position="91"/>
        <end position="110"/>
    </location>
</feature>
<dbReference type="GO" id="GO:0016020">
    <property type="term" value="C:membrane"/>
    <property type="evidence" value="ECO:0007669"/>
    <property type="project" value="UniProtKB-SubCell"/>
</dbReference>
<dbReference type="InterPro" id="IPR036259">
    <property type="entry name" value="MFS_trans_sf"/>
</dbReference>
<dbReference type="GO" id="GO:0022857">
    <property type="term" value="F:transmembrane transporter activity"/>
    <property type="evidence" value="ECO:0007669"/>
    <property type="project" value="InterPro"/>
</dbReference>
<dbReference type="SUPFAM" id="SSF103473">
    <property type="entry name" value="MFS general substrate transporter"/>
    <property type="match status" value="1"/>
</dbReference>
<evidence type="ECO:0000256" key="1">
    <source>
        <dbReference type="ARBA" id="ARBA00004141"/>
    </source>
</evidence>
<dbReference type="EMBL" id="CAVNYO010000399">
    <property type="protein sequence ID" value="CAK5273742.1"/>
    <property type="molecule type" value="Genomic_DNA"/>
</dbReference>
<feature type="non-terminal residue" evidence="7">
    <location>
        <position position="181"/>
    </location>
</feature>
<keyword evidence="3 6" id="KW-0812">Transmembrane</keyword>
<evidence type="ECO:0000256" key="3">
    <source>
        <dbReference type="ARBA" id="ARBA00022692"/>
    </source>
</evidence>
<reference evidence="7" key="1">
    <citation type="submission" date="2023-11" db="EMBL/GenBank/DDBJ databases">
        <authorList>
            <person name="De Vega J J."/>
            <person name="De Vega J J."/>
        </authorList>
    </citation>
    <scope>NUCLEOTIDE SEQUENCE</scope>
</reference>
<evidence type="ECO:0000256" key="4">
    <source>
        <dbReference type="ARBA" id="ARBA00022989"/>
    </source>
</evidence>
<sequence>LVPSAPSHPIPSQLDSAALLFRYMDEDKKLDPDVSDQQSTDSRLDPRIRRKIDLRVIPLITLLYLCCFLDRSNLGNARIAGMAEDLDLTGMRYQMAAAAFFVTYALLEAPCNVVAKCVRPSIWIPGLTLAWGIIMVSMAFVKTWRGLIIARVFLGVAESGLAPALGEMCTGRMSPVALGFS</sequence>
<keyword evidence="2" id="KW-0813">Transport</keyword>
<keyword evidence="8" id="KW-1185">Reference proteome</keyword>
<name>A0AAD2HDN3_9AGAR</name>
<evidence type="ECO:0000313" key="7">
    <source>
        <dbReference type="EMBL" id="CAK5273742.1"/>
    </source>
</evidence>
<proteinExistence type="predicted"/>
<comment type="subcellular location">
    <subcellularLocation>
        <location evidence="1">Membrane</location>
        <topology evidence="1">Multi-pass membrane protein</topology>
    </subcellularLocation>
</comment>
<dbReference type="InterPro" id="IPR011701">
    <property type="entry name" value="MFS"/>
</dbReference>
<evidence type="ECO:0000313" key="8">
    <source>
        <dbReference type="Proteomes" id="UP001295794"/>
    </source>
</evidence>
<dbReference type="Gene3D" id="1.20.1250.20">
    <property type="entry name" value="MFS general substrate transporter like domains"/>
    <property type="match status" value="1"/>
</dbReference>
<organism evidence="7 8">
    <name type="scientific">Mycena citricolor</name>
    <dbReference type="NCBI Taxonomy" id="2018698"/>
    <lineage>
        <taxon>Eukaryota</taxon>
        <taxon>Fungi</taxon>
        <taxon>Dikarya</taxon>
        <taxon>Basidiomycota</taxon>
        <taxon>Agaricomycotina</taxon>
        <taxon>Agaricomycetes</taxon>
        <taxon>Agaricomycetidae</taxon>
        <taxon>Agaricales</taxon>
        <taxon>Marasmiineae</taxon>
        <taxon>Mycenaceae</taxon>
        <taxon>Mycena</taxon>
    </lineage>
</organism>
<dbReference type="PANTHER" id="PTHR43791:SF36">
    <property type="entry name" value="TRANSPORTER, PUTATIVE (AFU_ORTHOLOGUE AFUA_6G08340)-RELATED"/>
    <property type="match status" value="1"/>
</dbReference>
<comment type="caution">
    <text evidence="7">The sequence shown here is derived from an EMBL/GenBank/DDBJ whole genome shotgun (WGS) entry which is preliminary data.</text>
</comment>
<protein>
    <recommendedName>
        <fullName evidence="9">Major facilitator superfamily (MFS) profile domain-containing protein</fullName>
    </recommendedName>
</protein>
<dbReference type="Proteomes" id="UP001295794">
    <property type="component" value="Unassembled WGS sequence"/>
</dbReference>
<evidence type="ECO:0000256" key="5">
    <source>
        <dbReference type="ARBA" id="ARBA00023136"/>
    </source>
</evidence>
<keyword evidence="4 6" id="KW-1133">Transmembrane helix</keyword>
<feature type="transmembrane region" description="Helical" evidence="6">
    <location>
        <begin position="122"/>
        <end position="141"/>
    </location>
</feature>
<accession>A0AAD2HDN3</accession>
<evidence type="ECO:0008006" key="9">
    <source>
        <dbReference type="Google" id="ProtNLM"/>
    </source>
</evidence>
<evidence type="ECO:0000256" key="2">
    <source>
        <dbReference type="ARBA" id="ARBA00022448"/>
    </source>
</evidence>
<gene>
    <name evidence="7" type="ORF">MYCIT1_LOCUS20414</name>
</gene>
<keyword evidence="5 6" id="KW-0472">Membrane</keyword>
<dbReference type="Pfam" id="PF07690">
    <property type="entry name" value="MFS_1"/>
    <property type="match status" value="1"/>
</dbReference>